<evidence type="ECO:0000313" key="3">
    <source>
        <dbReference type="Proteomes" id="UP000244223"/>
    </source>
</evidence>
<dbReference type="PROSITE" id="PS51301">
    <property type="entry name" value="KILA_N"/>
    <property type="match status" value="1"/>
</dbReference>
<accession>A0A2T5ISE7</accession>
<dbReference type="InterPro" id="IPR017880">
    <property type="entry name" value="KilA_N"/>
</dbReference>
<dbReference type="SUPFAM" id="SSF54616">
    <property type="entry name" value="DNA-binding domain of Mlu1-box binding protein MBP1"/>
    <property type="match status" value="1"/>
</dbReference>
<protein>
    <submittedName>
        <fullName evidence="2">KilA domain-containing protein</fullName>
    </submittedName>
</protein>
<proteinExistence type="predicted"/>
<dbReference type="RefSeq" id="WP_107867026.1">
    <property type="nucleotide sequence ID" value="NZ_QAON01000031.1"/>
</dbReference>
<dbReference type="Pfam" id="PF10546">
    <property type="entry name" value="P63C"/>
    <property type="match status" value="1"/>
</dbReference>
<dbReference type="EMBL" id="QAON01000031">
    <property type="protein sequence ID" value="PTQ86749.1"/>
    <property type="molecule type" value="Genomic_DNA"/>
</dbReference>
<dbReference type="Proteomes" id="UP000244223">
    <property type="component" value="Unassembled WGS sequence"/>
</dbReference>
<keyword evidence="3" id="KW-1185">Reference proteome</keyword>
<name>A0A2T5ISE7_9GAMM</name>
<sequence length="272" mass="30618">MSNVLKIDFSGQAYSFTDAGWFNATEAAKRFGKEPFDWLNQRDTVAYVCALAKRQSNSDFVQELKEINNLDGKSAVSRARLLALVKKTGFVRTRAGAPETGGGTWLHPKLAIIFARWLDIDFAIWCDEQIDSIVRASYEPPNMIKLLLADTVSEWELRFPPSYYQALAKVTKTNYKGHSHGTPSVFGQITLKWIYSEILPPDVLAEVKARKKDSEKMHQWLSKGGEKQLDQQITKIEVIASSSVDYDDFAARCMQSCKATGQLHLVLSMQSN</sequence>
<comment type="caution">
    <text evidence="2">The sequence shown here is derived from an EMBL/GenBank/DDBJ whole genome shotgun (WGS) entry which is preliminary data.</text>
</comment>
<organism evidence="2 3">
    <name type="scientific">Agitococcus lubricus</name>
    <dbReference type="NCBI Taxonomy" id="1077255"/>
    <lineage>
        <taxon>Bacteria</taxon>
        <taxon>Pseudomonadati</taxon>
        <taxon>Pseudomonadota</taxon>
        <taxon>Gammaproteobacteria</taxon>
        <taxon>Moraxellales</taxon>
        <taxon>Moraxellaceae</taxon>
        <taxon>Agitococcus</taxon>
    </lineage>
</organism>
<gene>
    <name evidence="2" type="ORF">C8N29_1312</name>
</gene>
<dbReference type="AlphaFoldDB" id="A0A2T5ISE7"/>
<evidence type="ECO:0000259" key="1">
    <source>
        <dbReference type="PROSITE" id="PS51301"/>
    </source>
</evidence>
<feature type="domain" description="KilA-N" evidence="1">
    <location>
        <begin position="3"/>
        <end position="133"/>
    </location>
</feature>
<reference evidence="2 3" key="1">
    <citation type="submission" date="2018-04" db="EMBL/GenBank/DDBJ databases">
        <title>Genomic Encyclopedia of Archaeal and Bacterial Type Strains, Phase II (KMG-II): from individual species to whole genera.</title>
        <authorList>
            <person name="Goeker M."/>
        </authorList>
    </citation>
    <scope>NUCLEOTIDE SEQUENCE [LARGE SCALE GENOMIC DNA]</scope>
    <source>
        <strain evidence="2 3">DSM 5822</strain>
    </source>
</reference>
<dbReference type="InterPro" id="IPR018874">
    <property type="entry name" value="Phage_Mx8_p63_C"/>
</dbReference>
<evidence type="ECO:0000313" key="2">
    <source>
        <dbReference type="EMBL" id="PTQ86749.1"/>
    </source>
</evidence>
<dbReference type="GO" id="GO:0003677">
    <property type="term" value="F:DNA binding"/>
    <property type="evidence" value="ECO:0007669"/>
    <property type="project" value="InterPro"/>
</dbReference>
<dbReference type="OrthoDB" id="9810290at2"/>
<dbReference type="SMART" id="SM01252">
    <property type="entry name" value="KilA-N"/>
    <property type="match status" value="1"/>
</dbReference>
<dbReference type="Pfam" id="PF04383">
    <property type="entry name" value="KilA-N"/>
    <property type="match status" value="1"/>
</dbReference>
<dbReference type="InterPro" id="IPR018004">
    <property type="entry name" value="KilA/APSES_HTH"/>
</dbReference>
<dbReference type="InterPro" id="IPR036887">
    <property type="entry name" value="HTH_APSES_sf"/>
</dbReference>